<dbReference type="Gene3D" id="3.40.1190.20">
    <property type="match status" value="1"/>
</dbReference>
<keyword evidence="5" id="KW-1185">Reference proteome</keyword>
<protein>
    <submittedName>
        <fullName evidence="4">RfaE bifunctional protein kinase chain/domain</fullName>
    </submittedName>
</protein>
<dbReference type="Pfam" id="PF00294">
    <property type="entry name" value="PfkB"/>
    <property type="match status" value="1"/>
</dbReference>
<sequence length="304" mass="32060">MIDRYLNGRVDRISPEAPVPVLALGGEENRLGGAANVALNLLALGARVHLAGVIGGGVDGDVFSALLVDRGLSSDLMVTDESRPTTVKTRLTADGQQLLRVDKESVAGIGSGIQEKLYIPIATAILEGRLDLVLLQDYNKGVLEEPLTKRILDLCESHGVKTVVDPKDKNFWSFVGCSLFKPNLREIQQQVNYPVRPTQESLDHAAEEIFAKLSCAAIMITLSEHGIYVNDGKSSSIHKTNARAVADVSGAGDTVISVAACGLAAGMNLVEIAALANLAGAQVIAKRGVVAIDLEALRAAYAAS</sequence>
<dbReference type="PROSITE" id="PS00583">
    <property type="entry name" value="PFKB_KINASES_1"/>
    <property type="match status" value="1"/>
</dbReference>
<evidence type="ECO:0000313" key="5">
    <source>
        <dbReference type="Proteomes" id="UP000770785"/>
    </source>
</evidence>
<accession>A0ABX0X5W9</accession>
<name>A0ABX0X5W9_9BACT</name>
<reference evidence="4 5" key="1">
    <citation type="submission" date="2020-03" db="EMBL/GenBank/DDBJ databases">
        <title>Genomic Encyclopedia of Type Strains, Phase IV (KMG-IV): sequencing the most valuable type-strain genomes for metagenomic binning, comparative biology and taxonomic classification.</title>
        <authorList>
            <person name="Goeker M."/>
        </authorList>
    </citation>
    <scope>NUCLEOTIDE SEQUENCE [LARGE SCALE GENOMIC DNA]</scope>
    <source>
        <strain evidence="4 5">DSM 105096</strain>
    </source>
</reference>
<dbReference type="GO" id="GO:0016301">
    <property type="term" value="F:kinase activity"/>
    <property type="evidence" value="ECO:0007669"/>
    <property type="project" value="UniProtKB-KW"/>
</dbReference>
<dbReference type="Proteomes" id="UP000770785">
    <property type="component" value="Unassembled WGS sequence"/>
</dbReference>
<dbReference type="PANTHER" id="PTHR46969">
    <property type="entry name" value="BIFUNCTIONAL PROTEIN HLDE"/>
    <property type="match status" value="1"/>
</dbReference>
<keyword evidence="2 4" id="KW-0418">Kinase</keyword>
<dbReference type="InterPro" id="IPR011611">
    <property type="entry name" value="PfkB_dom"/>
</dbReference>
<dbReference type="SUPFAM" id="SSF53613">
    <property type="entry name" value="Ribokinase-like"/>
    <property type="match status" value="1"/>
</dbReference>
<dbReference type="InterPro" id="IPR011913">
    <property type="entry name" value="RfaE_dom_I"/>
</dbReference>
<dbReference type="InterPro" id="IPR002173">
    <property type="entry name" value="Carboh/pur_kinase_PfkB_CS"/>
</dbReference>
<dbReference type="InterPro" id="IPR029056">
    <property type="entry name" value="Ribokinase-like"/>
</dbReference>
<feature type="domain" description="Carbohydrate kinase PfkB" evidence="3">
    <location>
        <begin position="5"/>
        <end position="291"/>
    </location>
</feature>
<gene>
    <name evidence="4" type="ORF">GGR27_000081</name>
</gene>
<dbReference type="EMBL" id="JAATJH010000001">
    <property type="protein sequence ID" value="NJC24600.1"/>
    <property type="molecule type" value="Genomic_DNA"/>
</dbReference>
<dbReference type="PANTHER" id="PTHR46969:SF1">
    <property type="entry name" value="BIFUNCTIONAL PROTEIN HLDE"/>
    <property type="match status" value="1"/>
</dbReference>
<keyword evidence="1" id="KW-0808">Transferase</keyword>
<evidence type="ECO:0000313" key="4">
    <source>
        <dbReference type="EMBL" id="NJC24600.1"/>
    </source>
</evidence>
<proteinExistence type="predicted"/>
<evidence type="ECO:0000256" key="1">
    <source>
        <dbReference type="ARBA" id="ARBA00022679"/>
    </source>
</evidence>
<evidence type="ECO:0000259" key="3">
    <source>
        <dbReference type="Pfam" id="PF00294"/>
    </source>
</evidence>
<evidence type="ECO:0000256" key="2">
    <source>
        <dbReference type="ARBA" id="ARBA00022777"/>
    </source>
</evidence>
<dbReference type="CDD" id="cd01172">
    <property type="entry name" value="RfaE_like"/>
    <property type="match status" value="1"/>
</dbReference>
<organism evidence="4 5">
    <name type="scientific">Neolewinella antarctica</name>
    <dbReference type="NCBI Taxonomy" id="442734"/>
    <lineage>
        <taxon>Bacteria</taxon>
        <taxon>Pseudomonadati</taxon>
        <taxon>Bacteroidota</taxon>
        <taxon>Saprospiria</taxon>
        <taxon>Saprospirales</taxon>
        <taxon>Lewinellaceae</taxon>
        <taxon>Neolewinella</taxon>
    </lineage>
</organism>
<comment type="caution">
    <text evidence="4">The sequence shown here is derived from an EMBL/GenBank/DDBJ whole genome shotgun (WGS) entry which is preliminary data.</text>
</comment>